<evidence type="ECO:0000256" key="1">
    <source>
        <dbReference type="ARBA" id="ARBA00008025"/>
    </source>
</evidence>
<keyword evidence="3" id="KW-0472">Membrane</keyword>
<dbReference type="Gene3D" id="3.30.450.50">
    <property type="entry name" value="Longin domain"/>
    <property type="match status" value="1"/>
</dbReference>
<dbReference type="GO" id="GO:0005794">
    <property type="term" value="C:Golgi apparatus"/>
    <property type="evidence" value="ECO:0000318"/>
    <property type="project" value="GO_Central"/>
</dbReference>
<dbReference type="InterPro" id="IPR042855">
    <property type="entry name" value="V_SNARE_CC"/>
</dbReference>
<dbReference type="Gene3D" id="1.20.5.110">
    <property type="match status" value="1"/>
</dbReference>
<dbReference type="PRINTS" id="PR00219">
    <property type="entry name" value="SYNAPTOBREVN"/>
</dbReference>
<dbReference type="HOGENOM" id="CLU_074848_2_1_1"/>
<evidence type="ECO:0000259" key="10">
    <source>
        <dbReference type="PROSITE" id="PS50892"/>
    </source>
</evidence>
<dbReference type="RefSeq" id="XP_001442950.1">
    <property type="nucleotide sequence ID" value="XM_001442913.2"/>
</dbReference>
<evidence type="ECO:0000256" key="8">
    <source>
        <dbReference type="PROSITE-ProRule" id="PRU00290"/>
    </source>
</evidence>
<dbReference type="InterPro" id="IPR010908">
    <property type="entry name" value="Longin_dom"/>
</dbReference>
<dbReference type="KEGG" id="ptm:GSPATT00011185001"/>
<dbReference type="Proteomes" id="UP000000600">
    <property type="component" value="Unassembled WGS sequence"/>
</dbReference>
<dbReference type="OrthoDB" id="284000at2759"/>
<keyword evidence="6" id="KW-0636">Prenylation</keyword>
<dbReference type="CDD" id="cd14824">
    <property type="entry name" value="Longin"/>
    <property type="match status" value="1"/>
</dbReference>
<feature type="domain" description="Longin" evidence="9">
    <location>
        <begin position="7"/>
        <end position="118"/>
    </location>
</feature>
<dbReference type="GO" id="GO:0005484">
    <property type="term" value="F:SNAP receptor activity"/>
    <property type="evidence" value="ECO:0000318"/>
    <property type="project" value="GO_Central"/>
</dbReference>
<dbReference type="GO" id="GO:0016020">
    <property type="term" value="C:membrane"/>
    <property type="evidence" value="ECO:0007669"/>
    <property type="project" value="InterPro"/>
</dbReference>
<sequence>MQLIAVLIAAYNAVEKKVIMLTRYYELNSIGIFYRNTVKDSMKFICRESVIGLDKGTWQFMQLILRHSVMHEDKYCHIQMGYGSDKLEVYAFCDQDYPKRIAFAFLNVVLQEFQKKVGDAWKKYKEDESIEVPEIKQLFQEYQDPKNVDKVLLAQTKVDETNIIIHENIKKLLERQGDLDQLVAKSNSLSAGAKMFYKQSKDMNKKSCCEIF</sequence>
<evidence type="ECO:0000313" key="11">
    <source>
        <dbReference type="EMBL" id="CAK75553.1"/>
    </source>
</evidence>
<comment type="similarity">
    <text evidence="1">Belongs to the synaptobrevin family.</text>
</comment>
<dbReference type="InParanoid" id="A0CXN6"/>
<dbReference type="GO" id="GO:0006888">
    <property type="term" value="P:endoplasmic reticulum to Golgi vesicle-mediated transport"/>
    <property type="evidence" value="ECO:0000318"/>
    <property type="project" value="GO_Central"/>
</dbReference>
<evidence type="ECO:0000256" key="5">
    <source>
        <dbReference type="ARBA" id="ARBA00023288"/>
    </source>
</evidence>
<dbReference type="OMA" id="VRHFGFF"/>
<dbReference type="Pfam" id="PF00957">
    <property type="entry name" value="Synaptobrevin"/>
    <property type="match status" value="1"/>
</dbReference>
<evidence type="ECO:0000256" key="4">
    <source>
        <dbReference type="ARBA" id="ARBA00023139"/>
    </source>
</evidence>
<dbReference type="PANTHER" id="PTHR45806:SF1">
    <property type="entry name" value="SYNAPTOBREVIN HOMOLOG YKT6"/>
    <property type="match status" value="1"/>
</dbReference>
<dbReference type="PROSITE" id="PS50859">
    <property type="entry name" value="LONGIN"/>
    <property type="match status" value="1"/>
</dbReference>
<comment type="subcellular location">
    <subcellularLocation>
        <location evidence="7">Endomembrane system</location>
        <topology evidence="7">Lipid-anchor</topology>
        <orientation evidence="7">Cytoplasmic side</orientation>
    </subcellularLocation>
</comment>
<gene>
    <name evidence="11" type="ORF">GSPATT00011185001</name>
</gene>
<feature type="domain" description="V-SNARE coiled-coil homology" evidence="10">
    <location>
        <begin position="150"/>
        <end position="210"/>
    </location>
</feature>
<dbReference type="SUPFAM" id="SSF58038">
    <property type="entry name" value="SNARE fusion complex"/>
    <property type="match status" value="1"/>
</dbReference>
<dbReference type="GeneID" id="5028735"/>
<dbReference type="SUPFAM" id="SSF64356">
    <property type="entry name" value="SNARE-like"/>
    <property type="match status" value="1"/>
</dbReference>
<dbReference type="eggNOG" id="KOG0861">
    <property type="taxonomic scope" value="Eukaryota"/>
</dbReference>
<dbReference type="PANTHER" id="PTHR45806">
    <property type="entry name" value="SYNAPTOBREVIN HOMOLOG YKT6"/>
    <property type="match status" value="1"/>
</dbReference>
<dbReference type="InterPro" id="IPR011012">
    <property type="entry name" value="Longin-like_dom_sf"/>
</dbReference>
<keyword evidence="8" id="KW-0175">Coiled coil</keyword>
<dbReference type="Pfam" id="PF13774">
    <property type="entry name" value="Longin"/>
    <property type="match status" value="1"/>
</dbReference>
<organism evidence="11 12">
    <name type="scientific">Paramecium tetraurelia</name>
    <dbReference type="NCBI Taxonomy" id="5888"/>
    <lineage>
        <taxon>Eukaryota</taxon>
        <taxon>Sar</taxon>
        <taxon>Alveolata</taxon>
        <taxon>Ciliophora</taxon>
        <taxon>Intramacronucleata</taxon>
        <taxon>Oligohymenophorea</taxon>
        <taxon>Peniculida</taxon>
        <taxon>Parameciidae</taxon>
        <taxon>Paramecium</taxon>
    </lineage>
</organism>
<name>A0CXN6_PARTE</name>
<keyword evidence="4" id="KW-0564">Palmitate</keyword>
<reference evidence="11 12" key="1">
    <citation type="journal article" date="2006" name="Nature">
        <title>Global trends of whole-genome duplications revealed by the ciliate Paramecium tetraurelia.</title>
        <authorList>
            <consortium name="Genoscope"/>
            <person name="Aury J.-M."/>
            <person name="Jaillon O."/>
            <person name="Duret L."/>
            <person name="Noel B."/>
            <person name="Jubin C."/>
            <person name="Porcel B.M."/>
            <person name="Segurens B."/>
            <person name="Daubin V."/>
            <person name="Anthouard V."/>
            <person name="Aiach N."/>
            <person name="Arnaiz O."/>
            <person name="Billaut A."/>
            <person name="Beisson J."/>
            <person name="Blanc I."/>
            <person name="Bouhouche K."/>
            <person name="Camara F."/>
            <person name="Duharcourt S."/>
            <person name="Guigo R."/>
            <person name="Gogendeau D."/>
            <person name="Katinka M."/>
            <person name="Keller A.-M."/>
            <person name="Kissmehl R."/>
            <person name="Klotz C."/>
            <person name="Koll F."/>
            <person name="Le Moue A."/>
            <person name="Lepere C."/>
            <person name="Malinsky S."/>
            <person name="Nowacki M."/>
            <person name="Nowak J.K."/>
            <person name="Plattner H."/>
            <person name="Poulain J."/>
            <person name="Ruiz F."/>
            <person name="Serrano V."/>
            <person name="Zagulski M."/>
            <person name="Dessen P."/>
            <person name="Betermier M."/>
            <person name="Weissenbach J."/>
            <person name="Scarpelli C."/>
            <person name="Schachter V."/>
            <person name="Sperling L."/>
            <person name="Meyer E."/>
            <person name="Cohen J."/>
            <person name="Wincker P."/>
        </authorList>
    </citation>
    <scope>NUCLEOTIDE SEQUENCE [LARGE SCALE GENOMIC DNA]</scope>
    <source>
        <strain evidence="11 12">Stock d4-2</strain>
    </source>
</reference>
<dbReference type="PROSITE" id="PS50892">
    <property type="entry name" value="V_SNARE"/>
    <property type="match status" value="1"/>
</dbReference>
<dbReference type="EMBL" id="CT868208">
    <property type="protein sequence ID" value="CAK75553.1"/>
    <property type="molecule type" value="Genomic_DNA"/>
</dbReference>
<dbReference type="AlphaFoldDB" id="A0CXN6"/>
<accession>A0CXN6</accession>
<keyword evidence="12" id="KW-1185">Reference proteome</keyword>
<evidence type="ECO:0000259" key="9">
    <source>
        <dbReference type="PROSITE" id="PS50859"/>
    </source>
</evidence>
<proteinExistence type="inferred from homology"/>
<evidence type="ECO:0000256" key="3">
    <source>
        <dbReference type="ARBA" id="ARBA00023136"/>
    </source>
</evidence>
<evidence type="ECO:0000256" key="2">
    <source>
        <dbReference type="ARBA" id="ARBA00022481"/>
    </source>
</evidence>
<protein>
    <submittedName>
        <fullName evidence="11">Uncharacterized protein</fullName>
    </submittedName>
</protein>
<keyword evidence="5" id="KW-0449">Lipoprotein</keyword>
<dbReference type="InterPro" id="IPR001388">
    <property type="entry name" value="Synaptobrevin-like"/>
</dbReference>
<evidence type="ECO:0000256" key="6">
    <source>
        <dbReference type="ARBA" id="ARBA00023289"/>
    </source>
</evidence>
<evidence type="ECO:0000256" key="7">
    <source>
        <dbReference type="ARBA" id="ARBA00046278"/>
    </source>
</evidence>
<keyword evidence="2" id="KW-0488">Methylation</keyword>
<evidence type="ECO:0000313" key="12">
    <source>
        <dbReference type="Proteomes" id="UP000000600"/>
    </source>
</evidence>
<dbReference type="STRING" id="5888.A0CXN6"/>